<keyword evidence="4" id="KW-1133">Transmembrane helix</keyword>
<feature type="transmembrane region" description="Helical" evidence="4">
    <location>
        <begin position="178"/>
        <end position="199"/>
    </location>
</feature>
<feature type="coiled-coil region" evidence="3">
    <location>
        <begin position="238"/>
        <end position="271"/>
    </location>
</feature>
<protein>
    <recommendedName>
        <fullName evidence="5">Methyl-accepting transducer domain-containing protein</fullName>
    </recommendedName>
</protein>
<evidence type="ECO:0000259" key="5">
    <source>
        <dbReference type="PROSITE" id="PS50111"/>
    </source>
</evidence>
<dbReference type="InterPro" id="IPR004089">
    <property type="entry name" value="MCPsignal_dom"/>
</dbReference>
<feature type="transmembrane region" description="Helical" evidence="4">
    <location>
        <begin position="129"/>
        <end position="147"/>
    </location>
</feature>
<dbReference type="PANTHER" id="PTHR32089">
    <property type="entry name" value="METHYL-ACCEPTING CHEMOTAXIS PROTEIN MCPB"/>
    <property type="match status" value="1"/>
</dbReference>
<organism evidence="6 7">
    <name type="scientific">Pacificimonas pallii</name>
    <dbReference type="NCBI Taxonomy" id="2827236"/>
    <lineage>
        <taxon>Bacteria</taxon>
        <taxon>Pseudomonadati</taxon>
        <taxon>Pseudomonadota</taxon>
        <taxon>Alphaproteobacteria</taxon>
        <taxon>Sphingomonadales</taxon>
        <taxon>Sphingosinicellaceae</taxon>
        <taxon>Pacificimonas</taxon>
    </lineage>
</organism>
<keyword evidence="1 2" id="KW-0807">Transducer</keyword>
<feature type="transmembrane region" description="Helical" evidence="4">
    <location>
        <begin position="61"/>
        <end position="84"/>
    </location>
</feature>
<dbReference type="SMART" id="SM00283">
    <property type="entry name" value="MA"/>
    <property type="match status" value="1"/>
</dbReference>
<evidence type="ECO:0000313" key="7">
    <source>
        <dbReference type="Proteomes" id="UP000722336"/>
    </source>
</evidence>
<keyword evidence="4" id="KW-0472">Membrane</keyword>
<keyword evidence="7" id="KW-1185">Reference proteome</keyword>
<keyword evidence="4" id="KW-0812">Transmembrane</keyword>
<dbReference type="EMBL" id="JAGSPA010000003">
    <property type="protein sequence ID" value="MBV7257359.1"/>
    <property type="molecule type" value="Genomic_DNA"/>
</dbReference>
<proteinExistence type="predicted"/>
<feature type="transmembrane region" description="Helical" evidence="4">
    <location>
        <begin position="205"/>
        <end position="228"/>
    </location>
</feature>
<feature type="domain" description="Methyl-accepting transducer" evidence="5">
    <location>
        <begin position="294"/>
        <end position="541"/>
    </location>
</feature>
<accession>A0ABS6SG30</accession>
<dbReference type="PANTHER" id="PTHR32089:SF112">
    <property type="entry name" value="LYSOZYME-LIKE PROTEIN-RELATED"/>
    <property type="match status" value="1"/>
</dbReference>
<sequence length="568" mass="59617">MPDSEMPTSAQGAETPNTPVQSAVASIASLLTHNSMGQELKMFLRPVDDAGRRTQIAQMNAALAALPMSCITGMLIAPLMAFYYADLVSIWAVLPWTAIIYLGLSGSLVMTRSDLSVRSIEKNLTRYEIFVLLTGVGWAGLALTIATSPEAPIYTLLVPFLIAMAALGTVLHALMPRACLIFLIVSLAAAGVVVTQSPYPPPPLFHMLVPVFGIVLLRAALVNCLIFVRAHAAGEELIAAQRARLESAEQALQAERERAKAKKLADAANLKASQAELTVRQDAATSRERERNAVAAAFEATIGEIVRDISDTIALVEADASNMRELAAKSMAATGDVDAVAGNAARAAEDIAGSAANLAEVSGALEERAARQADLNRRIDANVSAGDNAMAALAERANGLEKIVSTIADFASQTNLLALNATIESARAGEAGRGFAVVANEVKMLSSKVAAATTEIGGQLRELELGTGALAEQFADIRVQIAEMNTLSVEIADAAQAQRGATEDIDRNAKSASHDVDQVSTGLSGAMDMAREAERLTENASLSAKDLAERSRALLAASQEFASSLRAA</sequence>
<evidence type="ECO:0000256" key="1">
    <source>
        <dbReference type="ARBA" id="ARBA00023224"/>
    </source>
</evidence>
<feature type="transmembrane region" description="Helical" evidence="4">
    <location>
        <begin position="153"/>
        <end position="171"/>
    </location>
</feature>
<name>A0ABS6SG30_9SPHN</name>
<evidence type="ECO:0000256" key="4">
    <source>
        <dbReference type="SAM" id="Phobius"/>
    </source>
</evidence>
<dbReference type="Pfam" id="PF00015">
    <property type="entry name" value="MCPsignal"/>
    <property type="match status" value="1"/>
</dbReference>
<dbReference type="PROSITE" id="PS50111">
    <property type="entry name" value="CHEMOTAXIS_TRANSDUC_2"/>
    <property type="match status" value="1"/>
</dbReference>
<feature type="transmembrane region" description="Helical" evidence="4">
    <location>
        <begin position="90"/>
        <end position="109"/>
    </location>
</feature>
<keyword evidence="3" id="KW-0175">Coiled coil</keyword>
<reference evidence="6 7" key="1">
    <citation type="submission" date="2021-04" db="EMBL/GenBank/DDBJ databases">
        <authorList>
            <person name="Pira H."/>
            <person name="Risdian C."/>
            <person name="Wink J."/>
        </authorList>
    </citation>
    <scope>NUCLEOTIDE SEQUENCE [LARGE SCALE GENOMIC DNA]</scope>
    <source>
        <strain evidence="6 7">WHA3</strain>
    </source>
</reference>
<dbReference type="RefSeq" id="WP_218446174.1">
    <property type="nucleotide sequence ID" value="NZ_JAGSPA010000003.1"/>
</dbReference>
<evidence type="ECO:0000313" key="6">
    <source>
        <dbReference type="EMBL" id="MBV7257359.1"/>
    </source>
</evidence>
<evidence type="ECO:0000256" key="3">
    <source>
        <dbReference type="SAM" id="Coils"/>
    </source>
</evidence>
<gene>
    <name evidence="6" type="ORF">KCG44_11240</name>
</gene>
<comment type="caution">
    <text evidence="6">The sequence shown here is derived from an EMBL/GenBank/DDBJ whole genome shotgun (WGS) entry which is preliminary data.</text>
</comment>
<dbReference type="Proteomes" id="UP000722336">
    <property type="component" value="Unassembled WGS sequence"/>
</dbReference>
<evidence type="ECO:0000256" key="2">
    <source>
        <dbReference type="PROSITE-ProRule" id="PRU00284"/>
    </source>
</evidence>